<feature type="domain" description="Zinc finger FPG/IleRS-type" evidence="14">
    <location>
        <begin position="905"/>
        <end position="932"/>
    </location>
</feature>
<evidence type="ECO:0000256" key="6">
    <source>
        <dbReference type="ARBA" id="ARBA00022833"/>
    </source>
</evidence>
<name>A0ABV9TCL7_9GAMM</name>
<evidence type="ECO:0000259" key="13">
    <source>
        <dbReference type="Pfam" id="PF00133"/>
    </source>
</evidence>
<comment type="subunit">
    <text evidence="12">Monomer.</text>
</comment>
<dbReference type="PROSITE" id="PS00178">
    <property type="entry name" value="AA_TRNA_LIGASE_I"/>
    <property type="match status" value="1"/>
</dbReference>
<evidence type="ECO:0000256" key="3">
    <source>
        <dbReference type="ARBA" id="ARBA00022598"/>
    </source>
</evidence>
<feature type="binding site" evidence="12">
    <location>
        <position position="930"/>
    </location>
    <ligand>
        <name>Zn(2+)</name>
        <dbReference type="ChEBI" id="CHEBI:29105"/>
    </ligand>
</feature>
<dbReference type="SUPFAM" id="SSF50677">
    <property type="entry name" value="ValRS/IleRS/LeuRS editing domain"/>
    <property type="match status" value="1"/>
</dbReference>
<dbReference type="EC" id="6.1.1.5" evidence="12"/>
<evidence type="ECO:0000256" key="1">
    <source>
        <dbReference type="ARBA" id="ARBA00006887"/>
    </source>
</evidence>
<evidence type="ECO:0000256" key="7">
    <source>
        <dbReference type="ARBA" id="ARBA00022840"/>
    </source>
</evidence>
<organism evidence="16 17">
    <name type="scientific">Pseudofrancisella aestuarii</name>
    <dbReference type="NCBI Taxonomy" id="2670347"/>
    <lineage>
        <taxon>Bacteria</taxon>
        <taxon>Pseudomonadati</taxon>
        <taxon>Pseudomonadota</taxon>
        <taxon>Gammaproteobacteria</taxon>
        <taxon>Thiotrichales</taxon>
        <taxon>Francisellaceae</taxon>
        <taxon>Pseudofrancisella</taxon>
    </lineage>
</organism>
<dbReference type="InterPro" id="IPR014729">
    <property type="entry name" value="Rossmann-like_a/b/a_fold"/>
</dbReference>
<evidence type="ECO:0000256" key="5">
    <source>
        <dbReference type="ARBA" id="ARBA00022741"/>
    </source>
</evidence>
<comment type="function">
    <text evidence="10 12">Catalyzes the attachment of isoleucine to tRNA(Ile). As IleRS can inadvertently accommodate and process structurally similar amino acids such as valine, to avoid such errors it has two additional distinct tRNA(Ile)-dependent editing activities. One activity is designated as 'pretransfer' editing and involves the hydrolysis of activated Val-AMP. The other activity is designated 'posttransfer' editing and involves deacylation of mischarged Val-tRNA(Ile).</text>
</comment>
<evidence type="ECO:0000256" key="9">
    <source>
        <dbReference type="ARBA" id="ARBA00023146"/>
    </source>
</evidence>
<dbReference type="HAMAP" id="MF_02002">
    <property type="entry name" value="Ile_tRNA_synth_type1"/>
    <property type="match status" value="1"/>
</dbReference>
<evidence type="ECO:0000256" key="11">
    <source>
        <dbReference type="ARBA" id="ARBA00048359"/>
    </source>
</evidence>
<feature type="binding site" evidence="12">
    <location>
        <position position="557"/>
    </location>
    <ligand>
        <name>L-isoleucyl-5'-AMP</name>
        <dbReference type="ChEBI" id="CHEBI:178002"/>
    </ligand>
</feature>
<dbReference type="InterPro" id="IPR009080">
    <property type="entry name" value="tRNAsynth_Ia_anticodon-bd"/>
</dbReference>
<dbReference type="InterPro" id="IPR002300">
    <property type="entry name" value="aa-tRNA-synth_Ia"/>
</dbReference>
<dbReference type="PANTHER" id="PTHR42765:SF1">
    <property type="entry name" value="ISOLEUCINE--TRNA LIGASE, MITOCHONDRIAL"/>
    <property type="match status" value="1"/>
</dbReference>
<dbReference type="InterPro" id="IPR013155">
    <property type="entry name" value="M/V/L/I-tRNA-synth_anticd-bd"/>
</dbReference>
<dbReference type="InterPro" id="IPR010663">
    <property type="entry name" value="Znf_FPG/IleRS"/>
</dbReference>
<keyword evidence="17" id="KW-1185">Reference proteome</keyword>
<comment type="catalytic activity">
    <reaction evidence="11 12">
        <text>tRNA(Ile) + L-isoleucine + ATP = L-isoleucyl-tRNA(Ile) + AMP + diphosphate</text>
        <dbReference type="Rhea" id="RHEA:11060"/>
        <dbReference type="Rhea" id="RHEA-COMP:9666"/>
        <dbReference type="Rhea" id="RHEA-COMP:9695"/>
        <dbReference type="ChEBI" id="CHEBI:30616"/>
        <dbReference type="ChEBI" id="CHEBI:33019"/>
        <dbReference type="ChEBI" id="CHEBI:58045"/>
        <dbReference type="ChEBI" id="CHEBI:78442"/>
        <dbReference type="ChEBI" id="CHEBI:78528"/>
        <dbReference type="ChEBI" id="CHEBI:456215"/>
        <dbReference type="EC" id="6.1.1.5"/>
    </reaction>
</comment>
<evidence type="ECO:0000259" key="15">
    <source>
        <dbReference type="Pfam" id="PF08264"/>
    </source>
</evidence>
<comment type="cofactor">
    <cofactor evidence="12">
        <name>Zn(2+)</name>
        <dbReference type="ChEBI" id="CHEBI:29105"/>
    </cofactor>
    <text evidence="12">Binds 1 zinc ion per subunit.</text>
</comment>
<evidence type="ECO:0000256" key="8">
    <source>
        <dbReference type="ARBA" id="ARBA00022917"/>
    </source>
</evidence>
<feature type="short sequence motif" description="'KMSKS' region" evidence="12">
    <location>
        <begin position="598"/>
        <end position="602"/>
    </location>
</feature>
<keyword evidence="6 12" id="KW-0862">Zinc</keyword>
<dbReference type="InterPro" id="IPR009008">
    <property type="entry name" value="Val/Leu/Ile-tRNA-synth_edit"/>
</dbReference>
<feature type="domain" description="Methionyl/Valyl/Leucyl/Isoleucyl-tRNA synthetase anticodon-binding" evidence="15">
    <location>
        <begin position="681"/>
        <end position="837"/>
    </location>
</feature>
<protein>
    <recommendedName>
        <fullName evidence="12">Isoleucine--tRNA ligase</fullName>
        <ecNumber evidence="12">6.1.1.5</ecNumber>
    </recommendedName>
    <alternativeName>
        <fullName evidence="12">Isoleucyl-tRNA synthetase</fullName>
        <shortName evidence="12">IleRS</shortName>
    </alternativeName>
</protein>
<evidence type="ECO:0000313" key="17">
    <source>
        <dbReference type="Proteomes" id="UP001595926"/>
    </source>
</evidence>
<comment type="caution">
    <text evidence="16">The sequence shown here is derived from an EMBL/GenBank/DDBJ whole genome shotgun (WGS) entry which is preliminary data.</text>
</comment>
<dbReference type="CDD" id="cd07960">
    <property type="entry name" value="Anticodon_Ia_Ile_BEm"/>
    <property type="match status" value="1"/>
</dbReference>
<accession>A0ABV9TCL7</accession>
<dbReference type="Pfam" id="PF08264">
    <property type="entry name" value="Anticodon_1"/>
    <property type="match status" value="1"/>
</dbReference>
<keyword evidence="9 12" id="KW-0030">Aminoacyl-tRNA synthetase</keyword>
<comment type="subcellular location">
    <subcellularLocation>
        <location evidence="12">Cytoplasm</location>
    </subcellularLocation>
</comment>
<dbReference type="InterPro" id="IPR023585">
    <property type="entry name" value="Ile-tRNA-ligase_type1"/>
</dbReference>
<keyword evidence="4 12" id="KW-0479">Metal-binding</keyword>
<gene>
    <name evidence="12 16" type="primary">ileS</name>
    <name evidence="16" type="ORF">ACFPDQ_05690</name>
</gene>
<dbReference type="PANTHER" id="PTHR42765">
    <property type="entry name" value="SOLEUCYL-TRNA SYNTHETASE"/>
    <property type="match status" value="1"/>
</dbReference>
<dbReference type="CDD" id="cd00818">
    <property type="entry name" value="IleRS_core"/>
    <property type="match status" value="1"/>
</dbReference>
<proteinExistence type="inferred from homology"/>
<reference evidence="17" key="1">
    <citation type="journal article" date="2019" name="Int. J. Syst. Evol. Microbiol.">
        <title>The Global Catalogue of Microorganisms (GCM) 10K type strain sequencing project: providing services to taxonomists for standard genome sequencing and annotation.</title>
        <authorList>
            <consortium name="The Broad Institute Genomics Platform"/>
            <consortium name="The Broad Institute Genome Sequencing Center for Infectious Disease"/>
            <person name="Wu L."/>
            <person name="Ma J."/>
        </authorList>
    </citation>
    <scope>NUCLEOTIDE SEQUENCE [LARGE SCALE GENOMIC DNA]</scope>
    <source>
        <strain evidence="17">CGMCC 1.13718</strain>
    </source>
</reference>
<dbReference type="Pfam" id="PF06827">
    <property type="entry name" value="zf-FPG_IleRS"/>
    <property type="match status" value="1"/>
</dbReference>
<dbReference type="Gene3D" id="1.10.730.20">
    <property type="match status" value="1"/>
</dbReference>
<dbReference type="EMBL" id="JBHSJH010000002">
    <property type="protein sequence ID" value="MFC4892537.1"/>
    <property type="molecule type" value="Genomic_DNA"/>
</dbReference>
<keyword evidence="2 12" id="KW-0963">Cytoplasm</keyword>
<feature type="domain" description="Aminoacyl-tRNA synthetase class Ia" evidence="13">
    <location>
        <begin position="28"/>
        <end position="636"/>
    </location>
</feature>
<dbReference type="SUPFAM" id="SSF47323">
    <property type="entry name" value="Anticodon-binding domain of a subclass of class I aminoacyl-tRNA synthetases"/>
    <property type="match status" value="1"/>
</dbReference>
<keyword evidence="3 12" id="KW-0436">Ligase</keyword>
<evidence type="ECO:0000259" key="14">
    <source>
        <dbReference type="Pfam" id="PF06827"/>
    </source>
</evidence>
<feature type="binding site" evidence="12">
    <location>
        <position position="907"/>
    </location>
    <ligand>
        <name>Zn(2+)</name>
        <dbReference type="ChEBI" id="CHEBI:29105"/>
    </ligand>
</feature>
<feature type="short sequence motif" description="'HIGH' region" evidence="12">
    <location>
        <begin position="58"/>
        <end position="68"/>
    </location>
</feature>
<comment type="domain">
    <text evidence="12">IleRS has two distinct active sites: one for aminoacylation and one for editing. The misactivated valine is translocated from the active site to the editing site, which sterically excludes the correctly activated isoleucine. The single editing site contains two valyl binding pockets, one specific for each substrate (Val-AMP or Val-tRNA(Ile)).</text>
</comment>
<sequence length="945" mass="107935">MSDYKDTLNLPKTSFSMKGNLANKEPMILNKWEKQKIYQKIREHFAGRDKFILHDGPPYANGSIHVGHAVNKVLKDIIVKSKTLSGFDAPYVPGWDCHGLPIELQVEKKHGKAGQKIDANSFRKECRKYAKNQVEIQKKDFKRLGVLGDWEKPYLTMNFDYEANMIRTLAQIIKNGHLSKGFKPVHWCTDCGSALAEAEVEYKDKTSPAIDVKFKIKSIEKLSEAFNTKITKDAFAIIWTTTPWTLPANQAIAVRNDLEYSLIELNCSFIILASNLVENTLKRYAIEDYKIIATTTGDNLVNIVADHPFYDREVTILHGDHVTDDSGTGMVHTAPTHGVEDFVIGKEHNLSMEIFVKGNGCYGENTPLLAGEFVFKANDRVIEILGENERLMNFAKIEHSYPHCWRHKTPLIFRATPQWFISMEKQHLRNNAMDAIKNTTWIPSWGQNRIEAMMEDRPDWCISRQRTWGVPLPLFIHKETEELHPNTIEILEKVALKIEKGGIEAWFNSSAEDFITEVEDYKTVTDTLDVWFDSGSSNSCVLKQNKELQYPADLYLEGSDQHRGWFQTSLLVGLASSGSKPFNEVLTHGFVVDEHGRKMSKSLGNVVAPQDVYSTLGADILRLWVASTDYRSEMTVSDEIFKRIADTYRRLRNTSRFLLSNLDGFDPETDIIEFDRLVKLDQWAIAKTKEFQEKIIDAYDSYQIHVVAQLIHHFCSIEMGSFYLDVIKDRQYTAKAEGHPRKSAQTAIYHIAHALVRWIAPILSYTADEIWEAIPKTTDLPIQLCEWYTDLQSFNKNDEMGLDFWEHIQKIRGEINKVLELKRNESLIGASLEAEITIFANNSFTAGANHSIYSDIESLGNEAKFLFMVSEIKLNKFINHNALPPNAIKTGIAGLYICIEKSEEKKCERCWHRSNTIGQSAEYPDICHRCVENITTEEGESRAFA</sequence>
<keyword evidence="7 12" id="KW-0067">ATP-binding</keyword>
<feature type="binding site" evidence="12">
    <location>
        <position position="927"/>
    </location>
    <ligand>
        <name>Zn(2+)</name>
        <dbReference type="ChEBI" id="CHEBI:29105"/>
    </ligand>
</feature>
<feature type="binding site" evidence="12">
    <location>
        <position position="910"/>
    </location>
    <ligand>
        <name>Zn(2+)</name>
        <dbReference type="ChEBI" id="CHEBI:29105"/>
    </ligand>
</feature>
<evidence type="ECO:0000256" key="12">
    <source>
        <dbReference type="HAMAP-Rule" id="MF_02002"/>
    </source>
</evidence>
<dbReference type="SUPFAM" id="SSF52374">
    <property type="entry name" value="Nucleotidylyl transferase"/>
    <property type="match status" value="1"/>
</dbReference>
<evidence type="ECO:0000256" key="4">
    <source>
        <dbReference type="ARBA" id="ARBA00022723"/>
    </source>
</evidence>
<dbReference type="Gene3D" id="3.90.740.10">
    <property type="entry name" value="Valyl/Leucyl/Isoleucyl-tRNA synthetase, editing domain"/>
    <property type="match status" value="1"/>
</dbReference>
<keyword evidence="5 12" id="KW-0547">Nucleotide-binding</keyword>
<dbReference type="InterPro" id="IPR050081">
    <property type="entry name" value="Ile-tRNA_ligase"/>
</dbReference>
<dbReference type="GO" id="GO:0004822">
    <property type="term" value="F:isoleucine-tRNA ligase activity"/>
    <property type="evidence" value="ECO:0007669"/>
    <property type="project" value="UniProtKB-EC"/>
</dbReference>
<dbReference type="InterPro" id="IPR033708">
    <property type="entry name" value="Anticodon_Ile_BEm"/>
</dbReference>
<dbReference type="RefSeq" id="WP_119329914.1">
    <property type="nucleotide sequence ID" value="NZ_JBHSJH010000002.1"/>
</dbReference>
<evidence type="ECO:0000256" key="10">
    <source>
        <dbReference type="ARBA" id="ARBA00025217"/>
    </source>
</evidence>
<dbReference type="Proteomes" id="UP001595926">
    <property type="component" value="Unassembled WGS sequence"/>
</dbReference>
<dbReference type="Pfam" id="PF00133">
    <property type="entry name" value="tRNA-synt_1"/>
    <property type="match status" value="1"/>
</dbReference>
<dbReference type="InterPro" id="IPR002301">
    <property type="entry name" value="Ile-tRNA-ligase"/>
</dbReference>
<comment type="similarity">
    <text evidence="1 12">Belongs to the class-I aminoacyl-tRNA synthetase family. IleS type 1 subfamily.</text>
</comment>
<dbReference type="Gene3D" id="3.40.50.620">
    <property type="entry name" value="HUPs"/>
    <property type="match status" value="2"/>
</dbReference>
<feature type="binding site" evidence="12">
    <location>
        <position position="601"/>
    </location>
    <ligand>
        <name>ATP</name>
        <dbReference type="ChEBI" id="CHEBI:30616"/>
    </ligand>
</feature>
<dbReference type="PRINTS" id="PR00984">
    <property type="entry name" value="TRNASYNTHILE"/>
</dbReference>
<dbReference type="NCBIfam" id="TIGR00392">
    <property type="entry name" value="ileS"/>
    <property type="match status" value="1"/>
</dbReference>
<evidence type="ECO:0000256" key="2">
    <source>
        <dbReference type="ARBA" id="ARBA00022490"/>
    </source>
</evidence>
<keyword evidence="8 12" id="KW-0648">Protein biosynthesis</keyword>
<dbReference type="InterPro" id="IPR001412">
    <property type="entry name" value="aa-tRNA-synth_I_CS"/>
</dbReference>
<evidence type="ECO:0000313" key="16">
    <source>
        <dbReference type="EMBL" id="MFC4892537.1"/>
    </source>
</evidence>